<gene>
    <name evidence="10" type="ORF">KCU76_g5443</name>
</gene>
<organism evidence="10 11">
    <name type="scientific">Aureobasidium melanogenum</name>
    <name type="common">Aureobasidium pullulans var. melanogenum</name>
    <dbReference type="NCBI Taxonomy" id="46634"/>
    <lineage>
        <taxon>Eukaryota</taxon>
        <taxon>Fungi</taxon>
        <taxon>Dikarya</taxon>
        <taxon>Ascomycota</taxon>
        <taxon>Pezizomycotina</taxon>
        <taxon>Dothideomycetes</taxon>
        <taxon>Dothideomycetidae</taxon>
        <taxon>Dothideales</taxon>
        <taxon>Saccotheciaceae</taxon>
        <taxon>Aureobasidium</taxon>
    </lineage>
</organism>
<keyword evidence="5" id="KW-0238">DNA-binding</keyword>
<keyword evidence="4" id="KW-0805">Transcription regulation</keyword>
<evidence type="ECO:0000313" key="10">
    <source>
        <dbReference type="EMBL" id="KAG9694169.1"/>
    </source>
</evidence>
<keyword evidence="7" id="KW-0539">Nucleus</keyword>
<keyword evidence="6" id="KW-0804">Transcription</keyword>
<evidence type="ECO:0000256" key="8">
    <source>
        <dbReference type="SAM" id="MobiDB-lite"/>
    </source>
</evidence>
<feature type="compositionally biased region" description="Polar residues" evidence="8">
    <location>
        <begin position="257"/>
        <end position="279"/>
    </location>
</feature>
<dbReference type="InterPro" id="IPR001138">
    <property type="entry name" value="Zn2Cys6_DnaBD"/>
</dbReference>
<dbReference type="SMART" id="SM00066">
    <property type="entry name" value="GAL4"/>
    <property type="match status" value="1"/>
</dbReference>
<evidence type="ECO:0000256" key="6">
    <source>
        <dbReference type="ARBA" id="ARBA00023163"/>
    </source>
</evidence>
<dbReference type="PROSITE" id="PS50048">
    <property type="entry name" value="ZN2_CY6_FUNGAL_2"/>
    <property type="match status" value="1"/>
</dbReference>
<dbReference type="EMBL" id="JAHFXF010000170">
    <property type="protein sequence ID" value="KAG9694169.1"/>
    <property type="molecule type" value="Genomic_DNA"/>
</dbReference>
<feature type="non-terminal residue" evidence="10">
    <location>
        <position position="1"/>
    </location>
</feature>
<evidence type="ECO:0000256" key="5">
    <source>
        <dbReference type="ARBA" id="ARBA00023125"/>
    </source>
</evidence>
<dbReference type="AlphaFoldDB" id="A0A9P8ENG3"/>
<sequence length="314" mass="34871">MPTLQPSRTNLRVWIGDASCRDHDTAYAFKPAANMSEFSQIACEICRTKKRKCDRKIPTCSQCIHASQTCTYPGTSKRGLPSGYIASIEDRLAQTEAALLQALSTIHGSQIESRLPPAIPEKPRDMEFNEVRIAKVEEWQKYPLDTEAHQQNWMQYKLATNPGSIALTILNTQEDHAGQASDKQQSQRHQKSDAARKRQKIANESPQNRQLPQGHRSDFASEALPLTGAQALQGGSEWTTNAPQVRPLDPDHGFATSIPSAQGTTTRSTESHRASNPRSMPTPIRSNGVEALPDSDQNTSKAKRLSTLHSRKYF</sequence>
<keyword evidence="2" id="KW-0479">Metal-binding</keyword>
<dbReference type="Pfam" id="PF00172">
    <property type="entry name" value="Zn_clus"/>
    <property type="match status" value="1"/>
</dbReference>
<dbReference type="Gene3D" id="4.10.240.10">
    <property type="entry name" value="Zn(2)-C6 fungal-type DNA-binding domain"/>
    <property type="match status" value="1"/>
</dbReference>
<dbReference type="InterPro" id="IPR036864">
    <property type="entry name" value="Zn2-C6_fun-type_DNA-bd_sf"/>
</dbReference>
<dbReference type="InterPro" id="IPR051615">
    <property type="entry name" value="Transcr_Regulatory_Elem"/>
</dbReference>
<name>A0A9P8ENG3_AURME</name>
<evidence type="ECO:0000256" key="4">
    <source>
        <dbReference type="ARBA" id="ARBA00023015"/>
    </source>
</evidence>
<protein>
    <recommendedName>
        <fullName evidence="9">Zn(2)-C6 fungal-type domain-containing protein</fullName>
    </recommendedName>
</protein>
<dbReference type="OrthoDB" id="3862662at2759"/>
<keyword evidence="3" id="KW-0862">Zinc</keyword>
<reference evidence="10" key="1">
    <citation type="journal article" date="2021" name="J Fungi (Basel)">
        <title>Virulence traits and population genomics of the black yeast Aureobasidium melanogenum.</title>
        <authorList>
            <person name="Cernosa A."/>
            <person name="Sun X."/>
            <person name="Gostincar C."/>
            <person name="Fang C."/>
            <person name="Gunde-Cimerman N."/>
            <person name="Song Z."/>
        </authorList>
    </citation>
    <scope>NUCLEOTIDE SEQUENCE</scope>
    <source>
        <strain evidence="10">EXF-9911</strain>
    </source>
</reference>
<feature type="compositionally biased region" description="Polar residues" evidence="8">
    <location>
        <begin position="202"/>
        <end position="211"/>
    </location>
</feature>
<evidence type="ECO:0000259" key="9">
    <source>
        <dbReference type="PROSITE" id="PS50048"/>
    </source>
</evidence>
<dbReference type="GO" id="GO:0005634">
    <property type="term" value="C:nucleus"/>
    <property type="evidence" value="ECO:0007669"/>
    <property type="project" value="UniProtKB-SubCell"/>
</dbReference>
<feature type="region of interest" description="Disordered" evidence="8">
    <location>
        <begin position="175"/>
        <end position="214"/>
    </location>
</feature>
<dbReference type="PANTHER" id="PTHR31313">
    <property type="entry name" value="TY1 ENHANCER ACTIVATOR"/>
    <property type="match status" value="1"/>
</dbReference>
<evidence type="ECO:0000256" key="1">
    <source>
        <dbReference type="ARBA" id="ARBA00004123"/>
    </source>
</evidence>
<dbReference type="CDD" id="cd00067">
    <property type="entry name" value="GAL4"/>
    <property type="match status" value="1"/>
</dbReference>
<evidence type="ECO:0000313" key="11">
    <source>
        <dbReference type="Proteomes" id="UP000779574"/>
    </source>
</evidence>
<feature type="domain" description="Zn(2)-C6 fungal-type" evidence="9">
    <location>
        <begin position="42"/>
        <end position="72"/>
    </location>
</feature>
<dbReference type="GO" id="GO:0000981">
    <property type="term" value="F:DNA-binding transcription factor activity, RNA polymerase II-specific"/>
    <property type="evidence" value="ECO:0007669"/>
    <property type="project" value="InterPro"/>
</dbReference>
<feature type="region of interest" description="Disordered" evidence="8">
    <location>
        <begin position="239"/>
        <end position="314"/>
    </location>
</feature>
<dbReference type="Proteomes" id="UP000779574">
    <property type="component" value="Unassembled WGS sequence"/>
</dbReference>
<reference evidence="10" key="2">
    <citation type="submission" date="2021-08" db="EMBL/GenBank/DDBJ databases">
        <authorList>
            <person name="Gostincar C."/>
            <person name="Sun X."/>
            <person name="Song Z."/>
            <person name="Gunde-Cimerman N."/>
        </authorList>
    </citation>
    <scope>NUCLEOTIDE SEQUENCE</scope>
    <source>
        <strain evidence="10">EXF-9911</strain>
    </source>
</reference>
<proteinExistence type="predicted"/>
<dbReference type="SUPFAM" id="SSF57701">
    <property type="entry name" value="Zn2/Cys6 DNA-binding domain"/>
    <property type="match status" value="1"/>
</dbReference>
<evidence type="ECO:0000256" key="7">
    <source>
        <dbReference type="ARBA" id="ARBA00023242"/>
    </source>
</evidence>
<dbReference type="PROSITE" id="PS00463">
    <property type="entry name" value="ZN2_CY6_FUNGAL_1"/>
    <property type="match status" value="1"/>
</dbReference>
<feature type="compositionally biased region" description="Basic residues" evidence="8">
    <location>
        <begin position="301"/>
        <end position="314"/>
    </location>
</feature>
<evidence type="ECO:0000256" key="2">
    <source>
        <dbReference type="ARBA" id="ARBA00022723"/>
    </source>
</evidence>
<dbReference type="GO" id="GO:0003677">
    <property type="term" value="F:DNA binding"/>
    <property type="evidence" value="ECO:0007669"/>
    <property type="project" value="UniProtKB-KW"/>
</dbReference>
<evidence type="ECO:0000256" key="3">
    <source>
        <dbReference type="ARBA" id="ARBA00022833"/>
    </source>
</evidence>
<dbReference type="GO" id="GO:0008270">
    <property type="term" value="F:zinc ion binding"/>
    <property type="evidence" value="ECO:0007669"/>
    <property type="project" value="InterPro"/>
</dbReference>
<comment type="caution">
    <text evidence="10">The sequence shown here is derived from an EMBL/GenBank/DDBJ whole genome shotgun (WGS) entry which is preliminary data.</text>
</comment>
<dbReference type="PANTHER" id="PTHR31313:SF81">
    <property type="entry name" value="TY1 ENHANCER ACTIVATOR"/>
    <property type="match status" value="1"/>
</dbReference>
<comment type="subcellular location">
    <subcellularLocation>
        <location evidence="1">Nucleus</location>
    </subcellularLocation>
</comment>
<accession>A0A9P8ENG3</accession>